<proteinExistence type="predicted"/>
<protein>
    <submittedName>
        <fullName evidence="1">Leucine-rich repeat protein, putative</fullName>
    </submittedName>
</protein>
<dbReference type="InterPro" id="IPR027038">
    <property type="entry name" value="RanGap"/>
</dbReference>
<dbReference type="InterPro" id="IPR032675">
    <property type="entry name" value="LRR_dom_sf"/>
</dbReference>
<dbReference type="GO" id="GO:0005634">
    <property type="term" value="C:nucleus"/>
    <property type="evidence" value="ECO:0007669"/>
    <property type="project" value="TreeGrafter"/>
</dbReference>
<dbReference type="Proteomes" id="UP000051952">
    <property type="component" value="Unassembled WGS sequence"/>
</dbReference>
<dbReference type="VEuPathDB" id="TriTrypDB:BSAL_91450"/>
<evidence type="ECO:0000313" key="2">
    <source>
        <dbReference type="Proteomes" id="UP000051952"/>
    </source>
</evidence>
<dbReference type="PANTHER" id="PTHR24113">
    <property type="entry name" value="RAN GTPASE-ACTIVATING PROTEIN 1"/>
    <property type="match status" value="1"/>
</dbReference>
<dbReference type="GO" id="GO:0031267">
    <property type="term" value="F:small GTPase binding"/>
    <property type="evidence" value="ECO:0007669"/>
    <property type="project" value="TreeGrafter"/>
</dbReference>
<reference evidence="2" key="1">
    <citation type="submission" date="2015-09" db="EMBL/GenBank/DDBJ databases">
        <authorList>
            <consortium name="Pathogen Informatics"/>
        </authorList>
    </citation>
    <scope>NUCLEOTIDE SEQUENCE [LARGE SCALE GENOMIC DNA]</scope>
    <source>
        <strain evidence="2">Lake Konstanz</strain>
    </source>
</reference>
<gene>
    <name evidence="1" type="ORF">BSAL_91450</name>
</gene>
<accession>A0A0S4JCL5</accession>
<dbReference type="SUPFAM" id="SSF52047">
    <property type="entry name" value="RNI-like"/>
    <property type="match status" value="2"/>
</dbReference>
<dbReference type="InterPro" id="IPR001611">
    <property type="entry name" value="Leu-rich_rpt"/>
</dbReference>
<dbReference type="GO" id="GO:0006913">
    <property type="term" value="P:nucleocytoplasmic transport"/>
    <property type="evidence" value="ECO:0007669"/>
    <property type="project" value="TreeGrafter"/>
</dbReference>
<dbReference type="GO" id="GO:0048471">
    <property type="term" value="C:perinuclear region of cytoplasm"/>
    <property type="evidence" value="ECO:0007669"/>
    <property type="project" value="TreeGrafter"/>
</dbReference>
<dbReference type="SMART" id="SM00368">
    <property type="entry name" value="LRR_RI"/>
    <property type="match status" value="9"/>
</dbReference>
<keyword evidence="2" id="KW-1185">Reference proteome</keyword>
<dbReference type="Gene3D" id="3.80.10.10">
    <property type="entry name" value="Ribonuclease Inhibitor"/>
    <property type="match status" value="6"/>
</dbReference>
<dbReference type="EMBL" id="CYKH01001233">
    <property type="protein sequence ID" value="CUG86044.1"/>
    <property type="molecule type" value="Genomic_DNA"/>
</dbReference>
<dbReference type="AlphaFoldDB" id="A0A0S4JCL5"/>
<dbReference type="PANTHER" id="PTHR24113:SF15">
    <property type="entry name" value="NACHT DOMAIN-CONTAINING PROTEIN"/>
    <property type="match status" value="1"/>
</dbReference>
<organism evidence="1 2">
    <name type="scientific">Bodo saltans</name>
    <name type="common">Flagellated protozoan</name>
    <dbReference type="NCBI Taxonomy" id="75058"/>
    <lineage>
        <taxon>Eukaryota</taxon>
        <taxon>Discoba</taxon>
        <taxon>Euglenozoa</taxon>
        <taxon>Kinetoplastea</taxon>
        <taxon>Metakinetoplastina</taxon>
        <taxon>Eubodonida</taxon>
        <taxon>Bodonidae</taxon>
        <taxon>Bodo</taxon>
    </lineage>
</organism>
<evidence type="ECO:0000313" key="1">
    <source>
        <dbReference type="EMBL" id="CUG86044.1"/>
    </source>
</evidence>
<dbReference type="OrthoDB" id="272549at2759"/>
<sequence length="1205" mass="131431">MLRSDAFIPRIRTNDPAVFELSFAGRRPTAPTLRILGDALKHNTSLKRLDFSDCHLTNEDVTPLLQLLECNKGVTHLSLANNPDISEATVLSLRRCILGANNTLSFVVLDGTGVSADAQQDLNFIISLNKFPTQLKQQAHRARSNEENFFTFELTHDTTDPKVYNEESARLVSTSLAHNTVIRTLKLNRCCVGEHSLKELRYLFQINTTLRRVALQENFLGSDSAVMIATAIGKAGAKSSIQDIDLSINEIDDEGCDAFTQLLEENTNIRVVSLVRNRCTQVALDRLRTACALNCEPAELKPLLPRLQRDDPTIVSIILPGTADVAARGPGRGYFTSLGAATISEALLHNTHVHSIILPSNHIGADGAKALASLVARTQSVTAIDISRNPINDEGARHLILGLRQNDSVVELRVDGCNVSSRAMSEIAALCHLNVQPLPIKKLLAKGVEGTAQEDPLRAGVLNLAYQPKQPAGKWKGLHSESMPYILTILSKIPTITELDMCDNVTMGDAAVLQLVPYVRDPACRLRKLLLCNTGITDVTLNAFTDAMRVNYALQSIVITPNSATTTRPQQRLDEAVQHNQFPAAVKDLILPLQKNVDGIDEVKFVRNANVPQTVSSDPVEAPYGDDAMRILTAALQSNTKVTRFVYSGHRMSNRGMGYLCELLLHNTTLTEVDVSNNDVGPDGVEDLSSMLEQNVTLLSLNIGSNPLTEVGGARLLNALQTANRALQHICVDNCRLIDLTKRKIDAQVAANTQPAMFRSILEKVSGIPVVKCFGDASIGFLDARSVQALHVTLQCAPSVAHIRSIELPHNHLGDEGLKHFVELAATLPNLVSVDLFDNNMTLEVAVPLLKEMCLRSSKLNSIRVFPTDVHASDPGLQEIDDLLNCRTITGDEGLKHFVELAATLPNLVSVDLFDNNMTLEVAVPLLKEMCLRSSKLNSIRVFPTDVHASDPGLQEIDDLLKLHDEAPSFQATYVRLQTAINNLPSAASLANSLILSSSTRTASTGPTTMLEVSDAPLSVTSFLLLVRLLQRRGGCGHWIRGISLQRCSLESSSLINGLIPLLECCTRLAGLQLRELTTLNDDEALALVKVMQQTPTILQADIDASIFSGEEYYINTTKSLIEAHRHAAAVTAVENIFVATQQLTSAAVSRVPGQKNRTSAAGRPAAAVRSLEEESAVLMEIMQDALEQMPNRTPYQRGMYSVKK</sequence>
<dbReference type="GO" id="GO:0005096">
    <property type="term" value="F:GTPase activator activity"/>
    <property type="evidence" value="ECO:0007669"/>
    <property type="project" value="InterPro"/>
</dbReference>
<name>A0A0S4JCL5_BODSA</name>
<dbReference type="Pfam" id="PF13516">
    <property type="entry name" value="LRR_6"/>
    <property type="match status" value="5"/>
</dbReference>
<dbReference type="GO" id="GO:0005829">
    <property type="term" value="C:cytosol"/>
    <property type="evidence" value="ECO:0007669"/>
    <property type="project" value="TreeGrafter"/>
</dbReference>